<feature type="transmembrane region" description="Helical" evidence="1">
    <location>
        <begin position="73"/>
        <end position="93"/>
    </location>
</feature>
<evidence type="ECO:0000256" key="1">
    <source>
        <dbReference type="SAM" id="Phobius"/>
    </source>
</evidence>
<dbReference type="EMBL" id="DTIY01000051">
    <property type="protein sequence ID" value="HGY39615.1"/>
    <property type="molecule type" value="Genomic_DNA"/>
</dbReference>
<sequence>MGILAKTLLYLGLYALLHFGYEATGWEALRPVFGSSESVFEHLKMGFFAYLFASLLEFGLLRRRPVFPRGFWFSRLLATWSIPWVIVTVWYLVPGLFGRPLPFALELTWALGVTFLSGIFSGALERGLEDEWPSPFALRVVLALFGVAVFFFVWFTYHMPWVDLFEIP</sequence>
<comment type="caution">
    <text evidence="2">The sequence shown here is derived from an EMBL/GenBank/DDBJ whole genome shotgun (WGS) entry which is preliminary data.</text>
</comment>
<gene>
    <name evidence="2" type="ORF">ENW11_07425</name>
</gene>
<evidence type="ECO:0000313" key="2">
    <source>
        <dbReference type="EMBL" id="HGY39615.1"/>
    </source>
</evidence>
<feature type="transmembrane region" description="Helical" evidence="1">
    <location>
        <begin position="7"/>
        <end position="23"/>
    </location>
</feature>
<organism evidence="2">
    <name type="scientific">Candidatus Caldatribacterium saccharofermentans</name>
    <dbReference type="NCBI Taxonomy" id="1454753"/>
    <lineage>
        <taxon>Bacteria</taxon>
        <taxon>Pseudomonadati</taxon>
        <taxon>Atribacterota</taxon>
        <taxon>Atribacteria</taxon>
        <taxon>Atribacterales</taxon>
        <taxon>Candidatus Caldatribacteriaceae</taxon>
        <taxon>Candidatus Caldatribacterium</taxon>
    </lineage>
</organism>
<name>A0A7V4TGW6_9BACT</name>
<protein>
    <submittedName>
        <fullName evidence="2">Uncharacterized protein</fullName>
    </submittedName>
</protein>
<proteinExistence type="predicted"/>
<keyword evidence="1" id="KW-0472">Membrane</keyword>
<feature type="transmembrane region" description="Helical" evidence="1">
    <location>
        <begin position="105"/>
        <end position="124"/>
    </location>
</feature>
<accession>A0A7V4TGW6</accession>
<feature type="transmembrane region" description="Helical" evidence="1">
    <location>
        <begin position="136"/>
        <end position="157"/>
    </location>
</feature>
<dbReference type="RefSeq" id="WP_017874026.1">
    <property type="nucleotide sequence ID" value="NZ_CP187957.1"/>
</dbReference>
<dbReference type="AlphaFoldDB" id="A0A7V4TGW6"/>
<feature type="transmembrane region" description="Helical" evidence="1">
    <location>
        <begin position="43"/>
        <end position="61"/>
    </location>
</feature>
<keyword evidence="1" id="KW-1133">Transmembrane helix</keyword>
<keyword evidence="1" id="KW-0812">Transmembrane</keyword>
<reference evidence="2" key="1">
    <citation type="journal article" date="2020" name="mSystems">
        <title>Genome- and Community-Level Interaction Insights into Carbon Utilization and Element Cycling Functions of Hydrothermarchaeota in Hydrothermal Sediment.</title>
        <authorList>
            <person name="Zhou Z."/>
            <person name="Liu Y."/>
            <person name="Xu W."/>
            <person name="Pan J."/>
            <person name="Luo Z.H."/>
            <person name="Li M."/>
        </authorList>
    </citation>
    <scope>NUCLEOTIDE SEQUENCE [LARGE SCALE GENOMIC DNA]</scope>
    <source>
        <strain evidence="2">SpSt-82</strain>
    </source>
</reference>